<evidence type="ECO:0000256" key="7">
    <source>
        <dbReference type="PROSITE-ProRule" id="PRU00042"/>
    </source>
</evidence>
<dbReference type="Gene3D" id="3.30.160.60">
    <property type="entry name" value="Classic Zinc Finger"/>
    <property type="match status" value="2"/>
</dbReference>
<evidence type="ECO:0000256" key="5">
    <source>
        <dbReference type="ARBA" id="ARBA00022833"/>
    </source>
</evidence>
<evidence type="ECO:0000256" key="4">
    <source>
        <dbReference type="ARBA" id="ARBA00022771"/>
    </source>
</evidence>
<dbReference type="PROSITE" id="PS00028">
    <property type="entry name" value="ZINC_FINGER_C2H2_1"/>
    <property type="match status" value="2"/>
</dbReference>
<reference evidence="11" key="1">
    <citation type="submission" date="2024-04" db="EMBL/GenBank/DDBJ databases">
        <title>Salinicola lusitanus LLJ914,a marine bacterium isolated from the Okinawa Trough.</title>
        <authorList>
            <person name="Li J."/>
        </authorList>
    </citation>
    <scope>NUCLEOTIDE SEQUENCE [LARGE SCALE GENOMIC DNA]</scope>
</reference>
<gene>
    <name evidence="10" type="ORF">WMY93_024752</name>
</gene>
<comment type="caution">
    <text evidence="10">The sequence shown here is derived from an EMBL/GenBank/DDBJ whole genome shotgun (WGS) entry which is preliminary data.</text>
</comment>
<keyword evidence="3" id="KW-0677">Repeat</keyword>
<feature type="domain" description="C2H2-type" evidence="9">
    <location>
        <begin position="38"/>
        <end position="60"/>
    </location>
</feature>
<dbReference type="PROSITE" id="PS50157">
    <property type="entry name" value="ZINC_FINGER_C2H2_2"/>
    <property type="match status" value="2"/>
</dbReference>
<evidence type="ECO:0000256" key="6">
    <source>
        <dbReference type="ARBA" id="ARBA00022843"/>
    </source>
</evidence>
<feature type="region of interest" description="Disordered" evidence="8">
    <location>
        <begin position="84"/>
        <end position="110"/>
    </location>
</feature>
<keyword evidence="1" id="KW-1017">Isopeptide bond</keyword>
<name>A0AAW0NAJ2_9GOBI</name>
<dbReference type="Proteomes" id="UP001460270">
    <property type="component" value="Unassembled WGS sequence"/>
</dbReference>
<evidence type="ECO:0000259" key="9">
    <source>
        <dbReference type="PROSITE" id="PS50157"/>
    </source>
</evidence>
<sequence>MRTHTGEKPYSCPTCAKAFVCRSAHQCHIRTHTGDKPYSCTVCDKKFMRKGHLETHLRAHPTFQLFVLSEDFQLKAELIDHMKSHGCGDQSETHANPGSPPSPLAPAVWSGPLMEESSRRVFKKYPASR</sequence>
<dbReference type="FunFam" id="3.30.160.60:FF:000624">
    <property type="entry name" value="zinc finger protein 697"/>
    <property type="match status" value="1"/>
</dbReference>
<evidence type="ECO:0000313" key="10">
    <source>
        <dbReference type="EMBL" id="KAK7889192.1"/>
    </source>
</evidence>
<dbReference type="SMART" id="SM00355">
    <property type="entry name" value="ZnF_C2H2"/>
    <property type="match status" value="2"/>
</dbReference>
<dbReference type="InterPro" id="IPR036236">
    <property type="entry name" value="Znf_C2H2_sf"/>
</dbReference>
<dbReference type="PANTHER" id="PTHR23235">
    <property type="entry name" value="KRUEPPEL-LIKE TRANSCRIPTION FACTOR"/>
    <property type="match status" value="1"/>
</dbReference>
<accession>A0AAW0NAJ2</accession>
<dbReference type="FunFam" id="3.30.160.60:FF:000690">
    <property type="entry name" value="Zinc finger protein 354C"/>
    <property type="match status" value="1"/>
</dbReference>
<dbReference type="InterPro" id="IPR013087">
    <property type="entry name" value="Znf_C2H2_type"/>
</dbReference>
<keyword evidence="2" id="KW-0479">Metal-binding</keyword>
<dbReference type="SUPFAM" id="SSF57667">
    <property type="entry name" value="beta-beta-alpha zinc fingers"/>
    <property type="match status" value="1"/>
</dbReference>
<dbReference type="Pfam" id="PF00096">
    <property type="entry name" value="zf-C2H2"/>
    <property type="match status" value="1"/>
</dbReference>
<dbReference type="EMBL" id="JBBPFD010000018">
    <property type="protein sequence ID" value="KAK7889192.1"/>
    <property type="molecule type" value="Genomic_DNA"/>
</dbReference>
<evidence type="ECO:0000256" key="1">
    <source>
        <dbReference type="ARBA" id="ARBA00022499"/>
    </source>
</evidence>
<proteinExistence type="predicted"/>
<protein>
    <recommendedName>
        <fullName evidence="9">C2H2-type domain-containing protein</fullName>
    </recommendedName>
</protein>
<evidence type="ECO:0000313" key="11">
    <source>
        <dbReference type="Proteomes" id="UP001460270"/>
    </source>
</evidence>
<evidence type="ECO:0000256" key="8">
    <source>
        <dbReference type="SAM" id="MobiDB-lite"/>
    </source>
</evidence>
<keyword evidence="11" id="KW-1185">Reference proteome</keyword>
<keyword evidence="6" id="KW-0832">Ubl conjugation</keyword>
<dbReference type="GO" id="GO:0008270">
    <property type="term" value="F:zinc ion binding"/>
    <property type="evidence" value="ECO:0007669"/>
    <property type="project" value="UniProtKB-KW"/>
</dbReference>
<keyword evidence="5" id="KW-0862">Zinc</keyword>
<dbReference type="AlphaFoldDB" id="A0AAW0NAJ2"/>
<keyword evidence="4 7" id="KW-0863">Zinc-finger</keyword>
<organism evidence="10 11">
    <name type="scientific">Mugilogobius chulae</name>
    <name type="common">yellowstripe goby</name>
    <dbReference type="NCBI Taxonomy" id="88201"/>
    <lineage>
        <taxon>Eukaryota</taxon>
        <taxon>Metazoa</taxon>
        <taxon>Chordata</taxon>
        <taxon>Craniata</taxon>
        <taxon>Vertebrata</taxon>
        <taxon>Euteleostomi</taxon>
        <taxon>Actinopterygii</taxon>
        <taxon>Neopterygii</taxon>
        <taxon>Teleostei</taxon>
        <taxon>Neoteleostei</taxon>
        <taxon>Acanthomorphata</taxon>
        <taxon>Gobiaria</taxon>
        <taxon>Gobiiformes</taxon>
        <taxon>Gobioidei</taxon>
        <taxon>Gobiidae</taxon>
        <taxon>Gobionellinae</taxon>
        <taxon>Mugilogobius</taxon>
    </lineage>
</organism>
<evidence type="ECO:0000256" key="2">
    <source>
        <dbReference type="ARBA" id="ARBA00022723"/>
    </source>
</evidence>
<evidence type="ECO:0000256" key="3">
    <source>
        <dbReference type="ARBA" id="ARBA00022737"/>
    </source>
</evidence>
<feature type="domain" description="C2H2-type" evidence="9">
    <location>
        <begin position="10"/>
        <end position="37"/>
    </location>
</feature>